<evidence type="ECO:0008006" key="5">
    <source>
        <dbReference type="Google" id="ProtNLM"/>
    </source>
</evidence>
<keyword evidence="1" id="KW-0677">Repeat</keyword>
<organism evidence="3 4">
    <name type="scientific">Choiromyces venosus 120613-1</name>
    <dbReference type="NCBI Taxonomy" id="1336337"/>
    <lineage>
        <taxon>Eukaryota</taxon>
        <taxon>Fungi</taxon>
        <taxon>Dikarya</taxon>
        <taxon>Ascomycota</taxon>
        <taxon>Pezizomycotina</taxon>
        <taxon>Pezizomycetes</taxon>
        <taxon>Pezizales</taxon>
        <taxon>Tuberaceae</taxon>
        <taxon>Choiromyces</taxon>
    </lineage>
</organism>
<gene>
    <name evidence="3" type="ORF">L873DRAFT_1451833</name>
</gene>
<protein>
    <recommendedName>
        <fullName evidence="5">Galactose oxidase</fullName>
    </recommendedName>
</protein>
<dbReference type="STRING" id="1336337.A0A3N4K4M0"/>
<proteinExistence type="predicted"/>
<dbReference type="InterPro" id="IPR015915">
    <property type="entry name" value="Kelch-typ_b-propeller"/>
</dbReference>
<dbReference type="EMBL" id="ML120359">
    <property type="protein sequence ID" value="RPB04162.1"/>
    <property type="molecule type" value="Genomic_DNA"/>
</dbReference>
<dbReference type="PANTHER" id="PTHR47435">
    <property type="entry name" value="KELCH REPEAT PROTEIN (AFU_ORTHOLOGUE AFUA_5G12780)"/>
    <property type="match status" value="1"/>
</dbReference>
<dbReference type="PANTHER" id="PTHR47435:SF4">
    <property type="entry name" value="KELCH REPEAT PROTEIN (AFU_ORTHOLOGUE AFUA_5G12780)"/>
    <property type="match status" value="1"/>
</dbReference>
<dbReference type="OrthoDB" id="10251809at2759"/>
<evidence type="ECO:0000313" key="4">
    <source>
        <dbReference type="Proteomes" id="UP000276215"/>
    </source>
</evidence>
<dbReference type="InterPro" id="IPR011043">
    <property type="entry name" value="Gal_Oxase/kelch_b-propeller"/>
</dbReference>
<dbReference type="AlphaFoldDB" id="A0A3N4K4M0"/>
<accession>A0A3N4K4M0</accession>
<dbReference type="GO" id="GO:0019760">
    <property type="term" value="P:glucosinolate metabolic process"/>
    <property type="evidence" value="ECO:0007669"/>
    <property type="project" value="UniProtKB-ARBA"/>
</dbReference>
<dbReference type="SUPFAM" id="SSF50965">
    <property type="entry name" value="Galactose oxidase, central domain"/>
    <property type="match status" value="1"/>
</dbReference>
<dbReference type="Gene3D" id="2.120.10.80">
    <property type="entry name" value="Kelch-type beta propeller"/>
    <property type="match status" value="2"/>
</dbReference>
<evidence type="ECO:0000256" key="2">
    <source>
        <dbReference type="ARBA" id="ARBA00023004"/>
    </source>
</evidence>
<sequence length="356" mass="39101">MIDDKLLFHDLGNDDKGIPPLVNNLTKPSNVPSVIGGQLWADQANEKLYLFGGEYADNPPDSSLLWAYDTWNDSWTQVTPGFNGQGEMKRASFGAGAVVEHMGMGYYLGGWIGPQSVVGWNGDKYAVPGLISFDMVKNVLRNDSGPAGDPRVEGVLLYVPTGDDGLLISFGGYYAKGGKDPVGAPMNEIDVYDVNQKVWHRVMTSGQYPESRRRFCGGVTSASDGSSHNAYIYGGASTNSRDKGFDDIWVLTMPAFQWVKWWVHEPPNIHNGFSCNVIRKGQMIVLGGTFPYDQSVCDAPTAWGAHNMDLGQANPESAEWYGYKKNLSTYSVPQKIINIVGGRQVTLKAYFQVFLN</sequence>
<reference evidence="3 4" key="1">
    <citation type="journal article" date="2018" name="Nat. Ecol. Evol.">
        <title>Pezizomycetes genomes reveal the molecular basis of ectomycorrhizal truffle lifestyle.</title>
        <authorList>
            <person name="Murat C."/>
            <person name="Payen T."/>
            <person name="Noel B."/>
            <person name="Kuo A."/>
            <person name="Morin E."/>
            <person name="Chen J."/>
            <person name="Kohler A."/>
            <person name="Krizsan K."/>
            <person name="Balestrini R."/>
            <person name="Da Silva C."/>
            <person name="Montanini B."/>
            <person name="Hainaut M."/>
            <person name="Levati E."/>
            <person name="Barry K.W."/>
            <person name="Belfiori B."/>
            <person name="Cichocki N."/>
            <person name="Clum A."/>
            <person name="Dockter R.B."/>
            <person name="Fauchery L."/>
            <person name="Guy J."/>
            <person name="Iotti M."/>
            <person name="Le Tacon F."/>
            <person name="Lindquist E.A."/>
            <person name="Lipzen A."/>
            <person name="Malagnac F."/>
            <person name="Mello A."/>
            <person name="Molinier V."/>
            <person name="Miyauchi S."/>
            <person name="Poulain J."/>
            <person name="Riccioni C."/>
            <person name="Rubini A."/>
            <person name="Sitrit Y."/>
            <person name="Splivallo R."/>
            <person name="Traeger S."/>
            <person name="Wang M."/>
            <person name="Zifcakova L."/>
            <person name="Wipf D."/>
            <person name="Zambonelli A."/>
            <person name="Paolocci F."/>
            <person name="Nowrousian M."/>
            <person name="Ottonello S."/>
            <person name="Baldrian P."/>
            <person name="Spatafora J.W."/>
            <person name="Henrissat B."/>
            <person name="Nagy L.G."/>
            <person name="Aury J.M."/>
            <person name="Wincker P."/>
            <person name="Grigoriev I.V."/>
            <person name="Bonfante P."/>
            <person name="Martin F.M."/>
        </authorList>
    </citation>
    <scope>NUCLEOTIDE SEQUENCE [LARGE SCALE GENOMIC DNA]</scope>
    <source>
        <strain evidence="3 4">120613-1</strain>
    </source>
</reference>
<keyword evidence="4" id="KW-1185">Reference proteome</keyword>
<dbReference type="Proteomes" id="UP000276215">
    <property type="component" value="Unassembled WGS sequence"/>
</dbReference>
<evidence type="ECO:0000256" key="1">
    <source>
        <dbReference type="ARBA" id="ARBA00022737"/>
    </source>
</evidence>
<keyword evidence="2" id="KW-0408">Iron</keyword>
<evidence type="ECO:0000313" key="3">
    <source>
        <dbReference type="EMBL" id="RPB04162.1"/>
    </source>
</evidence>
<name>A0A3N4K4M0_9PEZI</name>
<dbReference type="Pfam" id="PF24681">
    <property type="entry name" value="Kelch_KLHDC2_KLHL20_DRC7"/>
    <property type="match status" value="1"/>
</dbReference>